<evidence type="ECO:0000313" key="1">
    <source>
        <dbReference type="EMBL" id="PWD80336.1"/>
    </source>
</evidence>
<dbReference type="InterPro" id="IPR050767">
    <property type="entry name" value="Sel1_AlgK"/>
</dbReference>
<dbReference type="InterPro" id="IPR011990">
    <property type="entry name" value="TPR-like_helical_dom_sf"/>
</dbReference>
<accession>A0A2U2ACF3</accession>
<organism evidence="1 2">
    <name type="scientific">Ignatzschineria ureiclastica</name>
    <dbReference type="NCBI Taxonomy" id="472582"/>
    <lineage>
        <taxon>Bacteria</taxon>
        <taxon>Pseudomonadati</taxon>
        <taxon>Pseudomonadota</taxon>
        <taxon>Gammaproteobacteria</taxon>
        <taxon>Cardiobacteriales</taxon>
        <taxon>Ignatzschineriaceae</taxon>
        <taxon>Ignatzschineria</taxon>
    </lineage>
</organism>
<dbReference type="AlphaFoldDB" id="A0A2U2ACF3"/>
<dbReference type="SUPFAM" id="SSF81901">
    <property type="entry name" value="HCP-like"/>
    <property type="match status" value="2"/>
</dbReference>
<sequence length="218" mass="25144">MTFSLEYLFTRISAALNNKVDLYRMGTFYYEGKYVPQDFAKAKAYLQKAANKKYYKALFYLGLIELKTEKKLIDLSLALRYFLLSRQESPEALQQIRELEERILALPASEAQQELLFKVGYMYANDVVVGLNVPKALQFYELAANEGHPYAKMELAKLLMQSRPGVTKDIPRAYALLKEAAEADFTPARIQLQKLYERYPEYQPTKSGKHCVNPVEEV</sequence>
<keyword evidence="2" id="KW-1185">Reference proteome</keyword>
<dbReference type="InterPro" id="IPR006597">
    <property type="entry name" value="Sel1-like"/>
</dbReference>
<dbReference type="PANTHER" id="PTHR11102:SF160">
    <property type="entry name" value="ERAD-ASSOCIATED E3 UBIQUITIN-PROTEIN LIGASE COMPONENT HRD3"/>
    <property type="match status" value="1"/>
</dbReference>
<gene>
    <name evidence="1" type="ORF">DC083_08405</name>
</gene>
<dbReference type="Gene3D" id="1.25.40.10">
    <property type="entry name" value="Tetratricopeptide repeat domain"/>
    <property type="match status" value="2"/>
</dbReference>
<dbReference type="OrthoDB" id="7056571at2"/>
<evidence type="ECO:0000313" key="2">
    <source>
        <dbReference type="Proteomes" id="UP000245020"/>
    </source>
</evidence>
<proteinExistence type="predicted"/>
<dbReference type="EMBL" id="QEWQ01000006">
    <property type="protein sequence ID" value="PWD80336.1"/>
    <property type="molecule type" value="Genomic_DNA"/>
</dbReference>
<dbReference type="RefSeq" id="WP_109189781.1">
    <property type="nucleotide sequence ID" value="NZ_BMYA01000004.1"/>
</dbReference>
<name>A0A2U2ACF3_9GAMM</name>
<protein>
    <recommendedName>
        <fullName evidence="3">Sel1 repeat family protein</fullName>
    </recommendedName>
</protein>
<reference evidence="2" key="1">
    <citation type="submission" date="2018-05" db="EMBL/GenBank/DDBJ databases">
        <title>Ignatzschineria dubaiensis sp. nov., isolated from necrotic foot tissues of dromedaries (Camelus dromedarius) and associated maggots in Dubai, United Arab Emirates.</title>
        <authorList>
            <person name="Tsang C.C."/>
            <person name="Tang J.Y.M."/>
            <person name="Fong J.Y.H."/>
            <person name="Kinne J."/>
            <person name="Lee H.H."/>
            <person name="Joseph M."/>
            <person name="Jose S."/>
            <person name="Schuster R.K."/>
            <person name="Tang Y."/>
            <person name="Sivakumar S."/>
            <person name="Chen J.H.K."/>
            <person name="Teng J.L.L."/>
            <person name="Lau S.K.P."/>
            <person name="Wernery U."/>
            <person name="Woo P.C.Y."/>
        </authorList>
    </citation>
    <scope>NUCLEOTIDE SEQUENCE [LARGE SCALE GENOMIC DNA]</scope>
    <source>
        <strain evidence="2">KCTC 22644</strain>
    </source>
</reference>
<comment type="caution">
    <text evidence="1">The sequence shown here is derived from an EMBL/GenBank/DDBJ whole genome shotgun (WGS) entry which is preliminary data.</text>
</comment>
<dbReference type="Proteomes" id="UP000245020">
    <property type="component" value="Unassembled WGS sequence"/>
</dbReference>
<evidence type="ECO:0008006" key="3">
    <source>
        <dbReference type="Google" id="ProtNLM"/>
    </source>
</evidence>
<dbReference type="Pfam" id="PF08238">
    <property type="entry name" value="Sel1"/>
    <property type="match status" value="3"/>
</dbReference>
<dbReference type="PANTHER" id="PTHR11102">
    <property type="entry name" value="SEL-1-LIKE PROTEIN"/>
    <property type="match status" value="1"/>
</dbReference>
<dbReference type="SMART" id="SM00671">
    <property type="entry name" value="SEL1"/>
    <property type="match status" value="3"/>
</dbReference>